<dbReference type="Proteomes" id="UP000837857">
    <property type="component" value="Chromosome 4"/>
</dbReference>
<protein>
    <submittedName>
        <fullName evidence="2">Uncharacterized protein</fullName>
    </submittedName>
</protein>
<feature type="region of interest" description="Disordered" evidence="1">
    <location>
        <begin position="206"/>
        <end position="243"/>
    </location>
</feature>
<dbReference type="EMBL" id="OW152816">
    <property type="protein sequence ID" value="CAH2065717.1"/>
    <property type="molecule type" value="Genomic_DNA"/>
</dbReference>
<feature type="region of interest" description="Disordered" evidence="1">
    <location>
        <begin position="34"/>
        <end position="103"/>
    </location>
</feature>
<feature type="compositionally biased region" description="Basic and acidic residues" evidence="1">
    <location>
        <begin position="73"/>
        <end position="83"/>
    </location>
</feature>
<sequence>MIRSLRLRTDRETASARHERPCCSRYIQHEGAGRVDCASETSDHTKSAPLRRRPRSDTGERTVGCSKCMQLAEGRERDEERTSGSEITSRSSPPKPPRRLFRKKKPLLDDSRWRWRDASVQRPERCDAAMDAAKSSFCSRCAPADSAVCVCSSLFHYLSEIYERESIPTLTGDEQTRCCQIKRAQREFCDAEHLLERVSGTRDALHSSHRRWSHRAPSRSHTHTHTHATDAPSVRADWASHGD</sequence>
<reference evidence="2" key="1">
    <citation type="submission" date="2022-03" db="EMBL/GenBank/DDBJ databases">
        <authorList>
            <person name="Martin H S."/>
        </authorList>
    </citation>
    <scope>NUCLEOTIDE SEQUENCE</scope>
</reference>
<organism evidence="2 3">
    <name type="scientific">Iphiclides podalirius</name>
    <name type="common">scarce swallowtail</name>
    <dbReference type="NCBI Taxonomy" id="110791"/>
    <lineage>
        <taxon>Eukaryota</taxon>
        <taxon>Metazoa</taxon>
        <taxon>Ecdysozoa</taxon>
        <taxon>Arthropoda</taxon>
        <taxon>Hexapoda</taxon>
        <taxon>Insecta</taxon>
        <taxon>Pterygota</taxon>
        <taxon>Neoptera</taxon>
        <taxon>Endopterygota</taxon>
        <taxon>Lepidoptera</taxon>
        <taxon>Glossata</taxon>
        <taxon>Ditrysia</taxon>
        <taxon>Papilionoidea</taxon>
        <taxon>Papilionidae</taxon>
        <taxon>Papilioninae</taxon>
        <taxon>Iphiclides</taxon>
    </lineage>
</organism>
<evidence type="ECO:0000313" key="3">
    <source>
        <dbReference type="Proteomes" id="UP000837857"/>
    </source>
</evidence>
<evidence type="ECO:0000256" key="1">
    <source>
        <dbReference type="SAM" id="MobiDB-lite"/>
    </source>
</evidence>
<name>A0ABN8IRV2_9NEOP</name>
<feature type="compositionally biased region" description="Basic residues" evidence="1">
    <location>
        <begin position="207"/>
        <end position="226"/>
    </location>
</feature>
<feature type="non-terminal residue" evidence="2">
    <location>
        <position position="1"/>
    </location>
</feature>
<gene>
    <name evidence="2" type="ORF">IPOD504_LOCUS13101</name>
</gene>
<accession>A0ABN8IRV2</accession>
<keyword evidence="3" id="KW-1185">Reference proteome</keyword>
<proteinExistence type="predicted"/>
<evidence type="ECO:0000313" key="2">
    <source>
        <dbReference type="EMBL" id="CAH2065717.1"/>
    </source>
</evidence>